<keyword evidence="1" id="KW-0269">Exonuclease</keyword>
<protein>
    <submittedName>
        <fullName evidence="1">Ligase-associated DNA damage response exonuclease</fullName>
        <ecNumber evidence="1">3.1.-.-</ecNumber>
    </submittedName>
</protein>
<evidence type="ECO:0000313" key="2">
    <source>
        <dbReference type="Proteomes" id="UP000612680"/>
    </source>
</evidence>
<keyword evidence="1" id="KW-0378">Hydrolase</keyword>
<keyword evidence="1" id="KW-0540">Nuclease</keyword>
<dbReference type="RefSeq" id="WP_204659072.1">
    <property type="nucleotide sequence ID" value="NZ_CP056775.1"/>
</dbReference>
<sequence length="368" mass="41287">MPSQPLLQFTGKSIYCAIADVHIDPWIQVDKAIITHAHSDHARWGSRHYLSHKDSEPILRLRLGQDISLQTVAYGQQFVINGVTFSLHPAGHIVGSAQVRVEYKGEVWVASGDYKLEDDNFATPFEPVRCNVFITESTFGLPIYKWRPQHEIMSEIDGWWRQNRAEGKASVLMGYSLGKMQRILKNIELQDDVLYAHGAIHTTNERLRQAGFDLPETTLVTKETDRKLFRGALVLAPPSVDGSTWIKKFAPFSLGYCSGWMALRGAKNRRAVDQGFVLSDHVDWPDLNTAVKETGAEKVYVTHGYTSIFARWLNENGIEAGEVHTMYGSEDESEEEEAVQDIAAGENAYEQHKADLDNSSTIPTEPGV</sequence>
<dbReference type="Gene3D" id="3.60.15.10">
    <property type="entry name" value="Ribonuclease Z/Hydroxyacylglutathione hydrolase-like"/>
    <property type="match status" value="1"/>
</dbReference>
<dbReference type="NCBIfam" id="TIGR04122">
    <property type="entry name" value="Xnuc_lig_assoc"/>
    <property type="match status" value="1"/>
</dbReference>
<reference evidence="1 2" key="1">
    <citation type="submission" date="2020-06" db="EMBL/GenBank/DDBJ databases">
        <title>Dyadobacter sandarakinus sp. nov., isolated from the soil of the Arctic Yellow River Station.</title>
        <authorList>
            <person name="Zhang Y."/>
            <person name="Peng F."/>
        </authorList>
    </citation>
    <scope>NUCLEOTIDE SEQUENCE [LARGE SCALE GENOMIC DNA]</scope>
    <source>
        <strain evidence="1 2">Q3-56</strain>
    </source>
</reference>
<dbReference type="InterPro" id="IPR050698">
    <property type="entry name" value="MBL"/>
</dbReference>
<dbReference type="EMBL" id="CP056775">
    <property type="protein sequence ID" value="QRR03282.1"/>
    <property type="molecule type" value="Genomic_DNA"/>
</dbReference>
<dbReference type="GO" id="GO:0016874">
    <property type="term" value="F:ligase activity"/>
    <property type="evidence" value="ECO:0007669"/>
    <property type="project" value="UniProtKB-KW"/>
</dbReference>
<organism evidence="1 2">
    <name type="scientific">Dyadobacter sandarakinus</name>
    <dbReference type="NCBI Taxonomy" id="2747268"/>
    <lineage>
        <taxon>Bacteria</taxon>
        <taxon>Pseudomonadati</taxon>
        <taxon>Bacteroidota</taxon>
        <taxon>Cytophagia</taxon>
        <taxon>Cytophagales</taxon>
        <taxon>Spirosomataceae</taxon>
        <taxon>Dyadobacter</taxon>
    </lineage>
</organism>
<gene>
    <name evidence="1" type="ORF">HWI92_21365</name>
</gene>
<dbReference type="PANTHER" id="PTHR11203:SF49">
    <property type="entry name" value="BLL1145 PROTEIN"/>
    <property type="match status" value="1"/>
</dbReference>
<dbReference type="EC" id="3.1.-.-" evidence="1"/>
<name>A0ABX7ICU3_9BACT</name>
<dbReference type="InterPro" id="IPR026360">
    <property type="entry name" value="Xnuc_lig_assoc"/>
</dbReference>
<accession>A0ABX7ICU3</accession>
<dbReference type="SUPFAM" id="SSF56281">
    <property type="entry name" value="Metallo-hydrolase/oxidoreductase"/>
    <property type="match status" value="1"/>
</dbReference>
<dbReference type="Proteomes" id="UP000612680">
    <property type="component" value="Chromosome"/>
</dbReference>
<evidence type="ECO:0000313" key="1">
    <source>
        <dbReference type="EMBL" id="QRR03282.1"/>
    </source>
</evidence>
<proteinExistence type="predicted"/>
<dbReference type="GO" id="GO:0004527">
    <property type="term" value="F:exonuclease activity"/>
    <property type="evidence" value="ECO:0007669"/>
    <property type="project" value="UniProtKB-KW"/>
</dbReference>
<keyword evidence="2" id="KW-1185">Reference proteome</keyword>
<dbReference type="InterPro" id="IPR036866">
    <property type="entry name" value="RibonucZ/Hydroxyglut_hydro"/>
</dbReference>
<dbReference type="PANTHER" id="PTHR11203">
    <property type="entry name" value="CLEAVAGE AND POLYADENYLATION SPECIFICITY FACTOR FAMILY MEMBER"/>
    <property type="match status" value="1"/>
</dbReference>
<keyword evidence="1" id="KW-0436">Ligase</keyword>